<dbReference type="GO" id="GO:0098542">
    <property type="term" value="P:defense response to other organism"/>
    <property type="evidence" value="ECO:0007669"/>
    <property type="project" value="TreeGrafter"/>
</dbReference>
<dbReference type="OMA" id="RYISEWI"/>
<gene>
    <name evidence="3" type="ORF">TRIUR3_19520</name>
</gene>
<dbReference type="InterPro" id="IPR044974">
    <property type="entry name" value="Disease_R_plants"/>
</dbReference>
<dbReference type="Pfam" id="PF23598">
    <property type="entry name" value="LRR_14"/>
    <property type="match status" value="1"/>
</dbReference>
<protein>
    <recommendedName>
        <fullName evidence="2">Disease resistance R13L4/SHOC-2-like LRR domain-containing protein</fullName>
    </recommendedName>
</protein>
<dbReference type="STRING" id="4572.M7ZBH5"/>
<organism evidence="3">
    <name type="scientific">Triticum urartu</name>
    <name type="common">Red wild einkorn</name>
    <name type="synonym">Crithodium urartu</name>
    <dbReference type="NCBI Taxonomy" id="4572"/>
    <lineage>
        <taxon>Eukaryota</taxon>
        <taxon>Viridiplantae</taxon>
        <taxon>Streptophyta</taxon>
        <taxon>Embryophyta</taxon>
        <taxon>Tracheophyta</taxon>
        <taxon>Spermatophyta</taxon>
        <taxon>Magnoliopsida</taxon>
        <taxon>Liliopsida</taxon>
        <taxon>Poales</taxon>
        <taxon>Poaceae</taxon>
        <taxon>BOP clade</taxon>
        <taxon>Pooideae</taxon>
        <taxon>Triticodae</taxon>
        <taxon>Triticeae</taxon>
        <taxon>Triticinae</taxon>
        <taxon>Triticum</taxon>
    </lineage>
</organism>
<dbReference type="InterPro" id="IPR032675">
    <property type="entry name" value="LRR_dom_sf"/>
</dbReference>
<dbReference type="PANTHER" id="PTHR23155">
    <property type="entry name" value="DISEASE RESISTANCE PROTEIN RP"/>
    <property type="match status" value="1"/>
</dbReference>
<name>M7ZBH5_TRIUA</name>
<evidence type="ECO:0000259" key="2">
    <source>
        <dbReference type="Pfam" id="PF23598"/>
    </source>
</evidence>
<dbReference type="PANTHER" id="PTHR23155:SF1227">
    <property type="entry name" value="OS11G0462500 PROTEIN"/>
    <property type="match status" value="1"/>
</dbReference>
<dbReference type="Gene3D" id="3.80.10.10">
    <property type="entry name" value="Ribonuclease Inhibitor"/>
    <property type="match status" value="1"/>
</dbReference>
<dbReference type="EMBL" id="KD151582">
    <property type="protein sequence ID" value="EMS56996.1"/>
    <property type="molecule type" value="Genomic_DNA"/>
</dbReference>
<dbReference type="SUPFAM" id="SSF52058">
    <property type="entry name" value="L domain-like"/>
    <property type="match status" value="1"/>
</dbReference>
<proteinExistence type="predicted"/>
<dbReference type="AlphaFoldDB" id="M7ZBH5"/>
<sequence>MEAFAVALFGAAASAAVSKLSKVIGELSKRRERKASVAVKNDANYIKNDLEFIQVIMQQCFDSSGGHVSPLQLVCIALLRRLAYDIQDCMDSFNADKTTFTEFANEIAGLKARSIDTKDQILSYMKVITLAVNGTSQGAAGTAHQAAPSVPRELQDLLSDQSRQAWLVRNLDCLLYLCLFPPEHDVRTKPLIRRWLAEELVEVEQGAVNNLKILITASIICSTRRGNNGDVKICRPTDETLQWISEMSVSQNFIVLCDGRAQLPADEARRLSVHPPANVKLNLPQNLSRLRTLAVFPAAGANLSNYEAVFDFAKYEMLRVLDLKECGHLSDGHIQAICDLVLMKYLSINLGSIGFITRDIGMLKQLETLDLSGSQTVTVFKEVLLLPKLKHLLGKFQLSRIDITSVPVVGWFESNLERFLRDKSVLETLAGFVTGETLGFPQLMSLMRRLREVKIWCGSNASKRNLKDLSNAITEFIHRTTREPHVHWSLSIHFEGSSGEFTKKIVSVAGKLDSLKLHGLSDIKELCLSSTGLSWDVIRDGLTDVRGLKYLKLIEDNLGSLDILSEAEHLKSIERIFVWKSARVSPNNLSWTLLLSSCGGFHYNKGVLPQVVRFIFPALGFLYMLNKLGDQLLCQFR</sequence>
<accession>M7ZBH5</accession>
<reference evidence="3" key="1">
    <citation type="journal article" date="2013" name="Nature">
        <title>Draft genome of the wheat A-genome progenitor Triticum urartu.</title>
        <authorList>
            <person name="Ling H.Q."/>
            <person name="Zhao S."/>
            <person name="Liu D."/>
            <person name="Wang J."/>
            <person name="Sun H."/>
            <person name="Zhang C."/>
            <person name="Fan H."/>
            <person name="Li D."/>
            <person name="Dong L."/>
            <person name="Tao Y."/>
            <person name="Gao C."/>
            <person name="Wu H."/>
            <person name="Li Y."/>
            <person name="Cui Y."/>
            <person name="Guo X."/>
            <person name="Zheng S."/>
            <person name="Wang B."/>
            <person name="Yu K."/>
            <person name="Liang Q."/>
            <person name="Yang W."/>
            <person name="Lou X."/>
            <person name="Chen J."/>
            <person name="Feng M."/>
            <person name="Jian J."/>
            <person name="Zhang X."/>
            <person name="Luo G."/>
            <person name="Jiang Y."/>
            <person name="Liu J."/>
            <person name="Wang Z."/>
            <person name="Sha Y."/>
            <person name="Zhang B."/>
            <person name="Wu H."/>
            <person name="Tang D."/>
            <person name="Shen Q."/>
            <person name="Xue P."/>
            <person name="Zou S."/>
            <person name="Wang X."/>
            <person name="Liu X."/>
            <person name="Wang F."/>
            <person name="Yang Y."/>
            <person name="An X."/>
            <person name="Dong Z."/>
            <person name="Zhang K."/>
            <person name="Zhang X."/>
            <person name="Luo M.C."/>
            <person name="Dvorak J."/>
            <person name="Tong Y."/>
            <person name="Wang J."/>
            <person name="Yang H."/>
            <person name="Li Z."/>
            <person name="Wang D."/>
            <person name="Zhang A."/>
            <person name="Wang J."/>
        </authorList>
    </citation>
    <scope>NUCLEOTIDE SEQUENCE</scope>
</reference>
<evidence type="ECO:0000313" key="3">
    <source>
        <dbReference type="EMBL" id="EMS56996.1"/>
    </source>
</evidence>
<dbReference type="eggNOG" id="KOG4658">
    <property type="taxonomic scope" value="Eukaryota"/>
</dbReference>
<feature type="domain" description="Disease resistance R13L4/SHOC-2-like LRR" evidence="2">
    <location>
        <begin position="291"/>
        <end position="475"/>
    </location>
</feature>
<dbReference type="Gene3D" id="1.20.5.4130">
    <property type="match status" value="1"/>
</dbReference>
<dbReference type="InterPro" id="IPR055414">
    <property type="entry name" value="LRR_R13L4/SHOC2-like"/>
</dbReference>
<evidence type="ECO:0000256" key="1">
    <source>
        <dbReference type="ARBA" id="ARBA00022737"/>
    </source>
</evidence>
<keyword evidence="1" id="KW-0677">Repeat</keyword>